<feature type="compositionally biased region" description="Basic and acidic residues" evidence="1">
    <location>
        <begin position="86"/>
        <end position="102"/>
    </location>
</feature>
<dbReference type="Proteomes" id="UP000800041">
    <property type="component" value="Unassembled WGS sequence"/>
</dbReference>
<feature type="region of interest" description="Disordered" evidence="1">
    <location>
        <begin position="1159"/>
        <end position="1267"/>
    </location>
</feature>
<feature type="region of interest" description="Disordered" evidence="1">
    <location>
        <begin position="635"/>
        <end position="688"/>
    </location>
</feature>
<sequence>MVKFFKAFFRKRQHSGPQNAVHQNQDSQQHAIPDPNAARGPNSGNAQRHGGRKSKKNIPRLPSIPMPALDEVSEPASSTTSLQQKANDRREVKAYLYEDRSGMRNAAPQLKYGGGGSRQSPHNALGQDDRRVSMAGSLSKPLPGLPLLPEARDNYYGEAVDDPPVADEAPGAKPEAEPERFKQQATILQDPKGLLEKRDGERKRVRAKLAKTRNGSPIRQRSMRHNSMMMNEEAPLPDLPSVTTDEPTRAKRKPAKLQKKFERPDSRRRSIISIPKRASAELPNPKPLENDIPMPNDDDFPLTCPMSLGHLSAESLAFAATLNPNLLASFLIWYLHYDLLSPPPSCPHIWFEELPSNLPRGLIRLGTELDGRAQKQPICFPAPLVHVCAQMGLEVQDVVVKIIRFADPKTFRCTEREEVFQRWDTVQTVRPAKGVDEAPPVLNAEGAKGAWGEVREMIKTAVAILKCLPQGEVEGTCWAGLREYMLEALELIDSEVVGPSCSEPGMAWLQKGTKTTATDREWAFEVWERMTEAGRRELPAVVYEEAMMSEEEWKKRQSKKGKERESDSVAKMDGGFARFLSCPSPSAGRLPRNGVNEGRKRANSLDYAALPSRQAERVSSTIASMVTEDERKLLAGNDTFGPGPSGHHKAAGRKRSGSVDGRVTPQSDRASEARSRASSTRSGEIGYLKEQNNKLADLVAAMRKELDEMKRQRQDSKWTPLREPTTPTQLEDDQDGDLDIGNAFKRLPALQTAQHRKSEDELRRRLGLLPLRSCEETDPSPTSKIPLIFAQGSKAPDRRAPQPPSTPFSARPRATFDQPNYASLRARARRPSTPSLLPQPTKLPTETASLGDLATHTPRSLTPPSGRSISVSTTRTQPSLGELSFRSIGGGQHHILYRRPVVHKTYRHRLRGRRSVANNNASRSRSVSGSRKSASCRSTSPGLTESTDVIERVREKMEVDVDKERRLELEKADGLLRKLAAAAAVESPATEEWSPATDDPAVLEIATMFQVMPALKRRSDSCLFSSQDLQGRQTQGAFHSKSGDKTQHASHERPGSAATNNTNINADETFLQVYESVLRKEAKATSTHSRQLYSPPPTHSRNSILDRLSLSNSMDDFDIFSQRNSKRSPHANPWTTYNCSKSRAFEREEDHSIEDIIGDYQRMPPSEPPSPVPSACSLPPTPLMQRRIRSPAPEILRLSSPQPLQIPFRSSSLIPRRTSSEDSRSGSARSGSGSASASGRSGKRSKSPRQRQSREIPPPVPQVPLNAHEMSGMGVKKRLSSINVDEMVGNGEFEGERSFRESFIGEKRSREIIEDDGSGGREDTTECRTVTGSTSANGKITGESPTARLSVSMPGAFVL</sequence>
<feature type="region of interest" description="Disordered" evidence="1">
    <location>
        <begin position="1028"/>
        <end position="1063"/>
    </location>
</feature>
<feature type="compositionally biased region" description="Basic residues" evidence="1">
    <location>
        <begin position="1241"/>
        <end position="1251"/>
    </location>
</feature>
<dbReference type="EMBL" id="ML977159">
    <property type="protein sequence ID" value="KAF1986075.1"/>
    <property type="molecule type" value="Genomic_DNA"/>
</dbReference>
<reference evidence="2" key="1">
    <citation type="journal article" date="2020" name="Stud. Mycol.">
        <title>101 Dothideomycetes genomes: a test case for predicting lifestyles and emergence of pathogens.</title>
        <authorList>
            <person name="Haridas S."/>
            <person name="Albert R."/>
            <person name="Binder M."/>
            <person name="Bloem J."/>
            <person name="Labutti K."/>
            <person name="Salamov A."/>
            <person name="Andreopoulos B."/>
            <person name="Baker S."/>
            <person name="Barry K."/>
            <person name="Bills G."/>
            <person name="Bluhm B."/>
            <person name="Cannon C."/>
            <person name="Castanera R."/>
            <person name="Culley D."/>
            <person name="Daum C."/>
            <person name="Ezra D."/>
            <person name="Gonzalez J."/>
            <person name="Henrissat B."/>
            <person name="Kuo A."/>
            <person name="Liang C."/>
            <person name="Lipzen A."/>
            <person name="Lutzoni F."/>
            <person name="Magnuson J."/>
            <person name="Mondo S."/>
            <person name="Nolan M."/>
            <person name="Ohm R."/>
            <person name="Pangilinan J."/>
            <person name="Park H.-J."/>
            <person name="Ramirez L."/>
            <person name="Alfaro M."/>
            <person name="Sun H."/>
            <person name="Tritt A."/>
            <person name="Yoshinaga Y."/>
            <person name="Zwiers L.-H."/>
            <person name="Turgeon B."/>
            <person name="Goodwin S."/>
            <person name="Spatafora J."/>
            <person name="Crous P."/>
            <person name="Grigoriev I."/>
        </authorList>
    </citation>
    <scope>NUCLEOTIDE SEQUENCE</scope>
    <source>
        <strain evidence="2">CBS 113979</strain>
    </source>
</reference>
<feature type="region of interest" description="Disordered" evidence="1">
    <location>
        <begin position="792"/>
        <end position="877"/>
    </location>
</feature>
<feature type="region of interest" description="Disordered" evidence="1">
    <location>
        <begin position="580"/>
        <end position="602"/>
    </location>
</feature>
<feature type="compositionally biased region" description="Polar residues" evidence="1">
    <location>
        <begin position="15"/>
        <end position="30"/>
    </location>
</feature>
<feature type="compositionally biased region" description="Basic and acidic residues" evidence="1">
    <location>
        <begin position="259"/>
        <end position="268"/>
    </location>
</feature>
<feature type="region of interest" description="Disordered" evidence="1">
    <location>
        <begin position="10"/>
        <end position="127"/>
    </location>
</feature>
<evidence type="ECO:0000313" key="2">
    <source>
        <dbReference type="EMBL" id="KAF1986075.1"/>
    </source>
</evidence>
<protein>
    <submittedName>
        <fullName evidence="2">Uncharacterized protein</fullName>
    </submittedName>
</protein>
<feature type="compositionally biased region" description="Low complexity" evidence="1">
    <location>
        <begin position="915"/>
        <end position="940"/>
    </location>
</feature>
<organism evidence="2 3">
    <name type="scientific">Aulographum hederae CBS 113979</name>
    <dbReference type="NCBI Taxonomy" id="1176131"/>
    <lineage>
        <taxon>Eukaryota</taxon>
        <taxon>Fungi</taxon>
        <taxon>Dikarya</taxon>
        <taxon>Ascomycota</taxon>
        <taxon>Pezizomycotina</taxon>
        <taxon>Dothideomycetes</taxon>
        <taxon>Pleosporomycetidae</taxon>
        <taxon>Aulographales</taxon>
        <taxon>Aulographaceae</taxon>
    </lineage>
</organism>
<feature type="region of interest" description="Disordered" evidence="1">
    <location>
        <begin position="708"/>
        <end position="736"/>
    </location>
</feature>
<feature type="compositionally biased region" description="Basic and acidic residues" evidence="1">
    <location>
        <begin position="1313"/>
        <end position="1326"/>
    </location>
</feature>
<feature type="compositionally biased region" description="Polar residues" evidence="1">
    <location>
        <begin position="832"/>
        <end position="848"/>
    </location>
</feature>
<feature type="region of interest" description="Disordered" evidence="1">
    <location>
        <begin position="200"/>
        <end position="291"/>
    </location>
</feature>
<feature type="compositionally biased region" description="Polar residues" evidence="1">
    <location>
        <begin position="857"/>
        <end position="877"/>
    </location>
</feature>
<feature type="region of interest" description="Disordered" evidence="1">
    <location>
        <begin position="1313"/>
        <end position="1347"/>
    </location>
</feature>
<feature type="compositionally biased region" description="Polar residues" evidence="1">
    <location>
        <begin position="1028"/>
        <end position="1037"/>
    </location>
</feature>
<feature type="compositionally biased region" description="Low complexity" evidence="1">
    <location>
        <begin position="1225"/>
        <end position="1240"/>
    </location>
</feature>
<accession>A0A6G1GYR6</accession>
<feature type="compositionally biased region" description="Polar residues" evidence="1">
    <location>
        <begin position="75"/>
        <end position="85"/>
    </location>
</feature>
<feature type="compositionally biased region" description="Basic residues" evidence="1">
    <location>
        <begin position="49"/>
        <end position="58"/>
    </location>
</feature>
<feature type="compositionally biased region" description="Basic and acidic residues" evidence="1">
    <location>
        <begin position="1041"/>
        <end position="1054"/>
    </location>
</feature>
<evidence type="ECO:0000313" key="3">
    <source>
        <dbReference type="Proteomes" id="UP000800041"/>
    </source>
</evidence>
<feature type="region of interest" description="Disordered" evidence="1">
    <location>
        <begin position="909"/>
        <end position="944"/>
    </location>
</feature>
<name>A0A6G1GYR6_9PEZI</name>
<proteinExistence type="predicted"/>
<feature type="compositionally biased region" description="Basic residues" evidence="1">
    <location>
        <begin position="646"/>
        <end position="656"/>
    </location>
</feature>
<keyword evidence="3" id="KW-1185">Reference proteome</keyword>
<evidence type="ECO:0000256" key="1">
    <source>
        <dbReference type="SAM" id="MobiDB-lite"/>
    </source>
</evidence>
<feature type="region of interest" description="Disordered" evidence="1">
    <location>
        <begin position="155"/>
        <end position="182"/>
    </location>
</feature>
<gene>
    <name evidence="2" type="ORF">K402DRAFT_404838</name>
</gene>
<feature type="compositionally biased region" description="Polar residues" evidence="1">
    <location>
        <begin position="1199"/>
        <end position="1213"/>
    </location>
</feature>
<feature type="compositionally biased region" description="Polar residues" evidence="1">
    <location>
        <begin position="1327"/>
        <end position="1347"/>
    </location>
</feature>